<proteinExistence type="predicted"/>
<reference evidence="1" key="1">
    <citation type="submission" date="2013-12" db="EMBL/GenBank/DDBJ databases">
        <authorList>
            <person name="Aslett M."/>
        </authorList>
    </citation>
    <scope>NUCLEOTIDE SEQUENCE [LARGE SCALE GENOMIC DNA]</scope>
    <source>
        <strain evidence="1">Lindley</strain>
    </source>
</reference>
<organism evidence="1 2">
    <name type="scientific">Globodera pallida</name>
    <name type="common">Potato cyst nematode worm</name>
    <name type="synonym">Heterodera pallida</name>
    <dbReference type="NCBI Taxonomy" id="36090"/>
    <lineage>
        <taxon>Eukaryota</taxon>
        <taxon>Metazoa</taxon>
        <taxon>Ecdysozoa</taxon>
        <taxon>Nematoda</taxon>
        <taxon>Chromadorea</taxon>
        <taxon>Rhabditida</taxon>
        <taxon>Tylenchina</taxon>
        <taxon>Tylenchomorpha</taxon>
        <taxon>Tylenchoidea</taxon>
        <taxon>Heteroderidae</taxon>
        <taxon>Heteroderinae</taxon>
        <taxon>Globodera</taxon>
    </lineage>
</organism>
<accession>A0A183CBJ6</accession>
<reference evidence="2" key="3">
    <citation type="submission" date="2016-06" db="UniProtKB">
        <authorList>
            <consortium name="WormBaseParasite"/>
        </authorList>
    </citation>
    <scope>IDENTIFICATION</scope>
</reference>
<reference evidence="1" key="2">
    <citation type="submission" date="2014-05" db="EMBL/GenBank/DDBJ databases">
        <title>The genome and life-stage specific transcriptomes of Globodera pallida elucidate key aspects of plant parasitism by a cyst nematode.</title>
        <authorList>
            <person name="Cotton J.A."/>
            <person name="Lilley C.J."/>
            <person name="Jones L.M."/>
            <person name="Kikuchi T."/>
            <person name="Reid A.J."/>
            <person name="Thorpe P."/>
            <person name="Tsai I.J."/>
            <person name="Beasley H."/>
            <person name="Blok V."/>
            <person name="Cock P.J.A."/>
            <person name="Van den Akker S.E."/>
            <person name="Holroyd N."/>
            <person name="Hunt M."/>
            <person name="Mantelin S."/>
            <person name="Naghra H."/>
            <person name="Pain A."/>
            <person name="Palomares-Rius J.E."/>
            <person name="Zarowiecki M."/>
            <person name="Berriman M."/>
            <person name="Jones J.T."/>
            <person name="Urwin P.E."/>
        </authorList>
    </citation>
    <scope>NUCLEOTIDE SEQUENCE [LARGE SCALE GENOMIC DNA]</scope>
    <source>
        <strain evidence="1">Lindley</strain>
    </source>
</reference>
<dbReference type="AlphaFoldDB" id="A0A183CBJ6"/>
<evidence type="ECO:0000313" key="2">
    <source>
        <dbReference type="WBParaSite" id="GPLIN_001024700"/>
    </source>
</evidence>
<protein>
    <submittedName>
        <fullName evidence="2">PEROXIDASE_4 domain-containing protein</fullName>
    </submittedName>
</protein>
<sequence>MIHNSDQCRLCAVNEGMATGGRTEQTAAVRRIKNHEVMRNIRENADSFDLIDQIGVLSALSSLCLVARLSLGEGRRLRRCERLGSALAVPQGVQCPRPARVAKLDGRRIVDTDQNVNHLARESVDI</sequence>
<dbReference type="WBParaSite" id="GPLIN_001024700">
    <property type="protein sequence ID" value="GPLIN_001024700"/>
    <property type="gene ID" value="GPLIN_001024700"/>
</dbReference>
<evidence type="ECO:0000313" key="1">
    <source>
        <dbReference type="Proteomes" id="UP000050741"/>
    </source>
</evidence>
<keyword evidence="1" id="KW-1185">Reference proteome</keyword>
<dbReference type="Proteomes" id="UP000050741">
    <property type="component" value="Unassembled WGS sequence"/>
</dbReference>
<name>A0A183CBJ6_GLOPA</name>